<dbReference type="RefSeq" id="WP_125727592.1">
    <property type="nucleotide sequence ID" value="NZ_QHKI01000024.1"/>
</dbReference>
<dbReference type="GO" id="GO:0080019">
    <property type="term" value="F:alcohol-forming very long-chain fatty acyl-CoA reductase activity"/>
    <property type="evidence" value="ECO:0007669"/>
    <property type="project" value="InterPro"/>
</dbReference>
<feature type="domain" description="Thioester reductase (TE)" evidence="1">
    <location>
        <begin position="10"/>
        <end position="239"/>
    </location>
</feature>
<dbReference type="EMBL" id="QHKI01000024">
    <property type="protein sequence ID" value="RSM81958.1"/>
    <property type="molecule type" value="Genomic_DNA"/>
</dbReference>
<reference evidence="2 3" key="1">
    <citation type="submission" date="2018-05" db="EMBL/GenBank/DDBJ databases">
        <title>Evolution of GPA BGCs.</title>
        <authorList>
            <person name="Waglechner N."/>
            <person name="Wright G.D."/>
        </authorList>
    </citation>
    <scope>NUCLEOTIDE SEQUENCE [LARGE SCALE GENOMIC DNA]</scope>
    <source>
        <strain evidence="2 3">A82846</strain>
    </source>
</reference>
<dbReference type="InterPro" id="IPR013120">
    <property type="entry name" value="FAR_NAD-bd"/>
</dbReference>
<evidence type="ECO:0000313" key="3">
    <source>
        <dbReference type="Proteomes" id="UP000287547"/>
    </source>
</evidence>
<evidence type="ECO:0000313" key="2">
    <source>
        <dbReference type="EMBL" id="RSM81958.1"/>
    </source>
</evidence>
<protein>
    <recommendedName>
        <fullName evidence="1">Thioester reductase (TE) domain-containing protein</fullName>
    </recommendedName>
</protein>
<gene>
    <name evidence="2" type="ORF">DMH04_26800</name>
</gene>
<name>A0A428Z5A5_KIBAR</name>
<dbReference type="PANTHER" id="PTHR11011:SF84">
    <property type="entry name" value="ACYL-COA REDUCTASE-LIKE PROTEIN, PUTATIVE-RELATED"/>
    <property type="match status" value="1"/>
</dbReference>
<comment type="caution">
    <text evidence="2">The sequence shown here is derived from an EMBL/GenBank/DDBJ whole genome shotgun (WGS) entry which is preliminary data.</text>
</comment>
<dbReference type="InterPro" id="IPR036291">
    <property type="entry name" value="NAD(P)-bd_dom_sf"/>
</dbReference>
<dbReference type="Proteomes" id="UP000287547">
    <property type="component" value="Unassembled WGS sequence"/>
</dbReference>
<accession>A0A428Z5A5</accession>
<dbReference type="AlphaFoldDB" id="A0A428Z5A5"/>
<dbReference type="SUPFAM" id="SSF51735">
    <property type="entry name" value="NAD(P)-binding Rossmann-fold domains"/>
    <property type="match status" value="1"/>
</dbReference>
<dbReference type="Pfam" id="PF07993">
    <property type="entry name" value="NAD_binding_4"/>
    <property type="match status" value="1"/>
</dbReference>
<dbReference type="InterPro" id="IPR026055">
    <property type="entry name" value="FAR"/>
</dbReference>
<organism evidence="2 3">
    <name type="scientific">Kibdelosporangium aridum</name>
    <dbReference type="NCBI Taxonomy" id="2030"/>
    <lineage>
        <taxon>Bacteria</taxon>
        <taxon>Bacillati</taxon>
        <taxon>Actinomycetota</taxon>
        <taxon>Actinomycetes</taxon>
        <taxon>Pseudonocardiales</taxon>
        <taxon>Pseudonocardiaceae</taxon>
        <taxon>Kibdelosporangium</taxon>
    </lineage>
</organism>
<sequence>MTDDGMVVLVTGAAGLLGAEVTARLAEAGHHVIAMAHHTQELVRNNGTPIRTVAHDRPKPGTVSVIAGDVTAAGLGLSSELWHKLSTGLDRIVHCAAITGFGHPDSRYQAVNLDGTANVLALARSRKIPLVHVSTAYVCGERRGLIAEHELDVGQRLANAYEDSKLQAETLVRKAQADGLAATIVRPSIVTGAERTGVVREFKNLYVVLKLVAEGKVRTIPGNYNACLDLVPVDYVADLVTAAAIRFAEANGQTFHAVGGALTLRDVSDVLAEFPSCQVPRFVPSRSFDLARLAASEQAYHARIVSLYESYFRRDIRFDTTAARRFSRRKAPACGPRYLRRLIDHCFATGYLGDPLPGVAEVLGGLATRGERT</sequence>
<dbReference type="PANTHER" id="PTHR11011">
    <property type="entry name" value="MALE STERILITY PROTEIN 2-RELATED"/>
    <property type="match status" value="1"/>
</dbReference>
<dbReference type="GO" id="GO:0010345">
    <property type="term" value="P:suberin biosynthetic process"/>
    <property type="evidence" value="ECO:0007669"/>
    <property type="project" value="TreeGrafter"/>
</dbReference>
<proteinExistence type="predicted"/>
<evidence type="ECO:0000259" key="1">
    <source>
        <dbReference type="Pfam" id="PF07993"/>
    </source>
</evidence>
<dbReference type="Gene3D" id="3.40.50.720">
    <property type="entry name" value="NAD(P)-binding Rossmann-like Domain"/>
    <property type="match status" value="1"/>
</dbReference>
<dbReference type="OrthoDB" id="9810734at2"/>
<dbReference type="GO" id="GO:0035336">
    <property type="term" value="P:long-chain fatty-acyl-CoA metabolic process"/>
    <property type="evidence" value="ECO:0007669"/>
    <property type="project" value="TreeGrafter"/>
</dbReference>